<dbReference type="RefSeq" id="WP_115250804.1">
    <property type="nucleotide sequence ID" value="NZ_UHFF01000002.1"/>
</dbReference>
<organism evidence="2 3">
    <name type="scientific">Streptococcus equi subsp. equi</name>
    <dbReference type="NCBI Taxonomy" id="148942"/>
    <lineage>
        <taxon>Bacteria</taxon>
        <taxon>Bacillati</taxon>
        <taxon>Bacillota</taxon>
        <taxon>Bacilli</taxon>
        <taxon>Lactobacillales</taxon>
        <taxon>Streptococcaceae</taxon>
        <taxon>Streptococcus</taxon>
    </lineage>
</organism>
<dbReference type="EMBL" id="UHFF01000002">
    <property type="protein sequence ID" value="SUN45854.1"/>
    <property type="molecule type" value="Genomic_DNA"/>
</dbReference>
<reference evidence="2 3" key="1">
    <citation type="submission" date="2018-06" db="EMBL/GenBank/DDBJ databases">
        <authorList>
            <consortium name="Pathogen Informatics"/>
            <person name="Doyle S."/>
        </authorList>
    </citation>
    <scope>NUCLEOTIDE SEQUENCE [LARGE SCALE GENOMIC DNA]</scope>
    <source>
        <strain evidence="2 3">NCTC12092</strain>
    </source>
</reference>
<evidence type="ECO:0000313" key="3">
    <source>
        <dbReference type="Proteomes" id="UP000254461"/>
    </source>
</evidence>
<dbReference type="Proteomes" id="UP000254461">
    <property type="component" value="Unassembled WGS sequence"/>
</dbReference>
<dbReference type="AlphaFoldDB" id="A0A380JNQ1"/>
<feature type="transmembrane region" description="Helical" evidence="1">
    <location>
        <begin position="36"/>
        <end position="63"/>
    </location>
</feature>
<feature type="transmembrane region" description="Helical" evidence="1">
    <location>
        <begin position="131"/>
        <end position="158"/>
    </location>
</feature>
<evidence type="ECO:0000313" key="2">
    <source>
        <dbReference type="EMBL" id="SUN45854.1"/>
    </source>
</evidence>
<gene>
    <name evidence="2" type="ORF">NCTC12092_00708</name>
</gene>
<proteinExistence type="predicted"/>
<keyword evidence="1" id="KW-0472">Membrane</keyword>
<feature type="transmembrane region" description="Helical" evidence="1">
    <location>
        <begin position="99"/>
        <end position="125"/>
    </location>
</feature>
<name>A0A380JNQ1_9STRE</name>
<protein>
    <submittedName>
        <fullName evidence="2">Membrane protein</fullName>
    </submittedName>
</protein>
<sequence>MSTKVVSRLAIVSVCCFLLRLAFSGFLIGQPVMALLLIYLLYVNVAEAILAMTGHVLLLACFFGFGPWLFWQMACYSMVLVLWRYFLNPLSDRLSQHRLINQVLMAGVCTFCYHILLDSCFAYLYSISWWSYIWAGMLFTVTNALATMGYFLVVLLLLKRLSGKKGPKLSA</sequence>
<accession>A0A380JNQ1</accession>
<keyword evidence="1" id="KW-1133">Transmembrane helix</keyword>
<evidence type="ECO:0000256" key="1">
    <source>
        <dbReference type="SAM" id="Phobius"/>
    </source>
</evidence>
<keyword evidence="1" id="KW-0812">Transmembrane</keyword>